<organism evidence="2 3">
    <name type="scientific">Candidatus Staskawiczbacteria bacterium RIFCSPHIGHO2_02_FULL_33_16</name>
    <dbReference type="NCBI Taxonomy" id="1802204"/>
    <lineage>
        <taxon>Bacteria</taxon>
        <taxon>Candidatus Staskawicziibacteriota</taxon>
    </lineage>
</organism>
<evidence type="ECO:0000256" key="1">
    <source>
        <dbReference type="SAM" id="Phobius"/>
    </source>
</evidence>
<accession>A0A1G2HWC1</accession>
<dbReference type="EMBL" id="MHOQ01000022">
    <property type="protein sequence ID" value="OGZ66763.1"/>
    <property type="molecule type" value="Genomic_DNA"/>
</dbReference>
<name>A0A1G2HWC1_9BACT</name>
<evidence type="ECO:0008006" key="4">
    <source>
        <dbReference type="Google" id="ProtNLM"/>
    </source>
</evidence>
<keyword evidence="1" id="KW-1133">Transmembrane helix</keyword>
<gene>
    <name evidence="2" type="ORF">A3D34_03570</name>
</gene>
<dbReference type="AlphaFoldDB" id="A0A1G2HWC1"/>
<feature type="transmembrane region" description="Helical" evidence="1">
    <location>
        <begin position="16"/>
        <end position="38"/>
    </location>
</feature>
<proteinExistence type="predicted"/>
<sequence>MAQYPTPQFIEQEGKIIYFLTFKQFFLLVGGLSTAIVFYYLLPFYFFVICSIVIMGIVSVIAFIKIDNASLVTVFLHFFGFLFENKTYIWEKKKSPYPYKSLNPNLQSKEKLITRHDNQEINTTKPSHFSILQASKLKEVKRKIETKK</sequence>
<keyword evidence="1" id="KW-0472">Membrane</keyword>
<reference evidence="2 3" key="1">
    <citation type="journal article" date="2016" name="Nat. Commun.">
        <title>Thousands of microbial genomes shed light on interconnected biogeochemical processes in an aquifer system.</title>
        <authorList>
            <person name="Anantharaman K."/>
            <person name="Brown C.T."/>
            <person name="Hug L.A."/>
            <person name="Sharon I."/>
            <person name="Castelle C.J."/>
            <person name="Probst A.J."/>
            <person name="Thomas B.C."/>
            <person name="Singh A."/>
            <person name="Wilkins M.J."/>
            <person name="Karaoz U."/>
            <person name="Brodie E.L."/>
            <person name="Williams K.H."/>
            <person name="Hubbard S.S."/>
            <person name="Banfield J.F."/>
        </authorList>
    </citation>
    <scope>NUCLEOTIDE SEQUENCE [LARGE SCALE GENOMIC DNA]</scope>
</reference>
<keyword evidence="1" id="KW-0812">Transmembrane</keyword>
<evidence type="ECO:0000313" key="3">
    <source>
        <dbReference type="Proteomes" id="UP000179183"/>
    </source>
</evidence>
<feature type="transmembrane region" description="Helical" evidence="1">
    <location>
        <begin position="44"/>
        <end position="64"/>
    </location>
</feature>
<evidence type="ECO:0000313" key="2">
    <source>
        <dbReference type="EMBL" id="OGZ66763.1"/>
    </source>
</evidence>
<dbReference type="Proteomes" id="UP000179183">
    <property type="component" value="Unassembled WGS sequence"/>
</dbReference>
<comment type="caution">
    <text evidence="2">The sequence shown here is derived from an EMBL/GenBank/DDBJ whole genome shotgun (WGS) entry which is preliminary data.</text>
</comment>
<protein>
    <recommendedName>
        <fullName evidence="4">PrgI family protein</fullName>
    </recommendedName>
</protein>